<sequence length="148" mass="15540">MKPDVTLVLADLAGRLAMEIAPQVQPAYLAGSLALTAGVLGATAEEFDRAAAWRIEENAAIRGLFSQAVGLGLPADLAARLQRLAGTPETNFRVSALDVANAELRAALIELHAAVEVIAEPAAAALNEAIWKELALSTERRRLGSANF</sequence>
<keyword evidence="2" id="KW-1185">Reference proteome</keyword>
<reference evidence="1" key="1">
    <citation type="submission" date="2021-04" db="EMBL/GenBank/DDBJ databases">
        <title>The complete genome sequence of Caulobacter sp. S6.</title>
        <authorList>
            <person name="Tang Y."/>
            <person name="Ouyang W."/>
            <person name="Liu Q."/>
            <person name="Huang B."/>
            <person name="Guo Z."/>
            <person name="Lei P."/>
        </authorList>
    </citation>
    <scope>NUCLEOTIDE SEQUENCE</scope>
    <source>
        <strain evidence="1">S6</strain>
    </source>
</reference>
<protein>
    <submittedName>
        <fullName evidence="1">Uncharacterized protein</fullName>
    </submittedName>
</protein>
<dbReference type="KEGG" id="caul:KCG34_21365"/>
<name>A0A975IVQ1_9CAUL</name>
<gene>
    <name evidence="1" type="ORF">KCG34_21365</name>
</gene>
<dbReference type="RefSeq" id="WP_211937623.1">
    <property type="nucleotide sequence ID" value="NZ_CP073078.1"/>
</dbReference>
<proteinExistence type="predicted"/>
<dbReference type="Proteomes" id="UP000676409">
    <property type="component" value="Chromosome"/>
</dbReference>
<evidence type="ECO:0000313" key="2">
    <source>
        <dbReference type="Proteomes" id="UP000676409"/>
    </source>
</evidence>
<accession>A0A975IVQ1</accession>
<evidence type="ECO:0000313" key="1">
    <source>
        <dbReference type="EMBL" id="QUD87571.1"/>
    </source>
</evidence>
<dbReference type="EMBL" id="CP073078">
    <property type="protein sequence ID" value="QUD87571.1"/>
    <property type="molecule type" value="Genomic_DNA"/>
</dbReference>
<dbReference type="AlphaFoldDB" id="A0A975IVQ1"/>
<organism evidence="1 2">
    <name type="scientific">Phenylobacterium montanum</name>
    <dbReference type="NCBI Taxonomy" id="2823693"/>
    <lineage>
        <taxon>Bacteria</taxon>
        <taxon>Pseudomonadati</taxon>
        <taxon>Pseudomonadota</taxon>
        <taxon>Alphaproteobacteria</taxon>
        <taxon>Caulobacterales</taxon>
        <taxon>Caulobacteraceae</taxon>
        <taxon>Phenylobacterium</taxon>
    </lineage>
</organism>